<keyword evidence="2" id="KW-1185">Reference proteome</keyword>
<proteinExistence type="predicted"/>
<protein>
    <submittedName>
        <fullName evidence="1">Uncharacterized protein</fullName>
    </submittedName>
</protein>
<accession>A0ABU7BQ60</accession>
<dbReference type="EMBL" id="JAHUTI010062555">
    <property type="protein sequence ID" value="MED6252792.1"/>
    <property type="molecule type" value="Genomic_DNA"/>
</dbReference>
<evidence type="ECO:0000313" key="2">
    <source>
        <dbReference type="Proteomes" id="UP001345963"/>
    </source>
</evidence>
<reference evidence="1 2" key="1">
    <citation type="submission" date="2021-07" db="EMBL/GenBank/DDBJ databases">
        <authorList>
            <person name="Palmer J.M."/>
        </authorList>
    </citation>
    <scope>NUCLEOTIDE SEQUENCE [LARGE SCALE GENOMIC DNA]</scope>
    <source>
        <strain evidence="1 2">AT_MEX2019</strain>
        <tissue evidence="1">Muscle</tissue>
    </source>
</reference>
<feature type="non-terminal residue" evidence="1">
    <location>
        <position position="1"/>
    </location>
</feature>
<organism evidence="1 2">
    <name type="scientific">Ataeniobius toweri</name>
    <dbReference type="NCBI Taxonomy" id="208326"/>
    <lineage>
        <taxon>Eukaryota</taxon>
        <taxon>Metazoa</taxon>
        <taxon>Chordata</taxon>
        <taxon>Craniata</taxon>
        <taxon>Vertebrata</taxon>
        <taxon>Euteleostomi</taxon>
        <taxon>Actinopterygii</taxon>
        <taxon>Neopterygii</taxon>
        <taxon>Teleostei</taxon>
        <taxon>Neoteleostei</taxon>
        <taxon>Acanthomorphata</taxon>
        <taxon>Ovalentaria</taxon>
        <taxon>Atherinomorphae</taxon>
        <taxon>Cyprinodontiformes</taxon>
        <taxon>Goodeidae</taxon>
        <taxon>Ataeniobius</taxon>
    </lineage>
</organism>
<evidence type="ECO:0000313" key="1">
    <source>
        <dbReference type="EMBL" id="MED6252792.1"/>
    </source>
</evidence>
<gene>
    <name evidence="1" type="ORF">ATANTOWER_017147</name>
</gene>
<comment type="caution">
    <text evidence="1">The sequence shown here is derived from an EMBL/GenBank/DDBJ whole genome shotgun (WGS) entry which is preliminary data.</text>
</comment>
<dbReference type="Proteomes" id="UP001345963">
    <property type="component" value="Unassembled WGS sequence"/>
</dbReference>
<name>A0ABU7BQ60_9TELE</name>
<sequence>GRHRHVDISHYLQHDNACQYRAGFISDYLLWMADRSSRAHDVKENVIHQNRPLSFIAPWTSSNAPFQGTALQIHETWLPVTMLLVHPCSIHGPHLIAVDHYRPGTHYKSCRFENVLTQQSNHHSLALVKLAEILLLPICPAF</sequence>